<evidence type="ECO:0000256" key="2">
    <source>
        <dbReference type="SAM" id="Phobius"/>
    </source>
</evidence>
<feature type="region of interest" description="Disordered" evidence="1">
    <location>
        <begin position="1"/>
        <end position="41"/>
    </location>
</feature>
<keyword evidence="2" id="KW-0812">Transmembrane</keyword>
<dbReference type="Gene3D" id="1.10.287.470">
    <property type="entry name" value="Helix hairpin bin"/>
    <property type="match status" value="1"/>
</dbReference>
<dbReference type="PRINTS" id="PR01490">
    <property type="entry name" value="RTXTOXIND"/>
</dbReference>
<dbReference type="InterPro" id="IPR058634">
    <property type="entry name" value="AaeA-lik-b-barrel"/>
</dbReference>
<keyword evidence="2" id="KW-0472">Membrane</keyword>
<dbReference type="STRING" id="596152.DesU5LDRAFT_0195"/>
<sequence length="380" mass="41248">MSAAPSETPPAQGPVDPAVLQTGRPAGQTPEKDSSAPPTRRRRPLWKNPWVLLVVACMLAGAFLYWLHDRQFESTDDAFIAGHVTAVSARVPGRVKEVLVDDNQKVKKGEVLVRIDPAEYQVRLEQAKTALVTAKRNLDEAVSQQEAARASAQTSRAQVASEQATAEYTGKEQKRYAKLAAERVVAQEAKDNADTAARTAEAALDVAKKKYAADLTQVSLAGTRIDTAKAQVEEARAAVDKAALDLAHTEVHARVSGRVTNKAVEPGDYIQTGQNFLSLVNPDVWVVANFKETQMTRMRPGQPVAVTVDTYPDREIKAHVESVQRGTGAAFSILPPENATGNYVKVVQRVPVKIVFDRSDADQDMLLAPGMSVVPTVRVR</sequence>
<proteinExistence type="predicted"/>
<evidence type="ECO:0000259" key="4">
    <source>
        <dbReference type="Pfam" id="PF25963"/>
    </source>
</evidence>
<organism evidence="5">
    <name type="scientific">Desulfovibrio sp. U5L</name>
    <dbReference type="NCBI Taxonomy" id="596152"/>
    <lineage>
        <taxon>Bacteria</taxon>
        <taxon>Pseudomonadati</taxon>
        <taxon>Thermodesulfobacteriota</taxon>
        <taxon>Desulfovibrionia</taxon>
        <taxon>Desulfovibrionales</taxon>
        <taxon>Desulfovibrionaceae</taxon>
        <taxon>Desulfovibrio</taxon>
    </lineage>
</organism>
<accession>I2PWK6</accession>
<dbReference type="Pfam" id="PF25963">
    <property type="entry name" value="Beta-barrel_AAEA"/>
    <property type="match status" value="1"/>
</dbReference>
<dbReference type="SUPFAM" id="SSF111369">
    <property type="entry name" value="HlyD-like secretion proteins"/>
    <property type="match status" value="2"/>
</dbReference>
<evidence type="ECO:0000256" key="1">
    <source>
        <dbReference type="SAM" id="MobiDB-lite"/>
    </source>
</evidence>
<dbReference type="OrthoDB" id="9811754at2"/>
<dbReference type="PANTHER" id="PTHR30386:SF24">
    <property type="entry name" value="MULTIDRUG RESISTANCE EFFLUX PUMP"/>
    <property type="match status" value="1"/>
</dbReference>
<dbReference type="GO" id="GO:0055085">
    <property type="term" value="P:transmembrane transport"/>
    <property type="evidence" value="ECO:0007669"/>
    <property type="project" value="InterPro"/>
</dbReference>
<dbReference type="Pfam" id="PF25917">
    <property type="entry name" value="BSH_RND"/>
    <property type="match status" value="1"/>
</dbReference>
<evidence type="ECO:0000259" key="3">
    <source>
        <dbReference type="Pfam" id="PF25917"/>
    </source>
</evidence>
<protein>
    <submittedName>
        <fullName evidence="5">Multidrug resistance efflux pump</fullName>
    </submittedName>
</protein>
<feature type="transmembrane region" description="Helical" evidence="2">
    <location>
        <begin position="50"/>
        <end position="67"/>
    </location>
</feature>
<dbReference type="Gene3D" id="2.40.50.100">
    <property type="match status" value="1"/>
</dbReference>
<reference evidence="5" key="1">
    <citation type="submission" date="2011-11" db="EMBL/GenBank/DDBJ databases">
        <title>Improved High-Quality Draft sequence of Desulfovibrio sp. U5L.</title>
        <authorList>
            <consortium name="US DOE Joint Genome Institute"/>
            <person name="Lucas S."/>
            <person name="Han J."/>
            <person name="Lapidus A."/>
            <person name="Cheng J.-F."/>
            <person name="Goodwin L."/>
            <person name="Pitluck S."/>
            <person name="Peters L."/>
            <person name="Ovchinnikova G."/>
            <person name="Held B."/>
            <person name="Detter J.C."/>
            <person name="Han C."/>
            <person name="Tapia R."/>
            <person name="Land M."/>
            <person name="Hauser L."/>
            <person name="Kyrpides N."/>
            <person name="Ivanova N."/>
            <person name="Pagani I."/>
            <person name="Gabster J."/>
            <person name="Walker C."/>
            <person name="Stolyar S."/>
            <person name="Stahl D."/>
            <person name="Arkin A."/>
            <person name="Dehal P."/>
            <person name="Hazen T."/>
            <person name="Woyke T."/>
        </authorList>
    </citation>
    <scope>NUCLEOTIDE SEQUENCE [LARGE SCALE GENOMIC DNA]</scope>
    <source>
        <strain evidence="5">U5L</strain>
    </source>
</reference>
<name>I2PWK6_9BACT</name>
<feature type="domain" description="p-hydroxybenzoic acid efflux pump subunit AaeA-like beta-barrel" evidence="4">
    <location>
        <begin position="285"/>
        <end position="372"/>
    </location>
</feature>
<dbReference type="EMBL" id="JH600068">
    <property type="protein sequence ID" value="EIG51912.1"/>
    <property type="molecule type" value="Genomic_DNA"/>
</dbReference>
<dbReference type="PANTHER" id="PTHR30386">
    <property type="entry name" value="MEMBRANE FUSION SUBUNIT OF EMRAB-TOLC MULTIDRUG EFFLUX PUMP"/>
    <property type="match status" value="1"/>
</dbReference>
<dbReference type="Gene3D" id="2.40.30.170">
    <property type="match status" value="1"/>
</dbReference>
<dbReference type="AlphaFoldDB" id="I2PWK6"/>
<dbReference type="InterPro" id="IPR058625">
    <property type="entry name" value="MdtA-like_BSH"/>
</dbReference>
<evidence type="ECO:0000313" key="5">
    <source>
        <dbReference type="EMBL" id="EIG51912.1"/>
    </source>
</evidence>
<feature type="domain" description="Multidrug resistance protein MdtA-like barrel-sandwich hybrid" evidence="3">
    <location>
        <begin position="86"/>
        <end position="275"/>
    </location>
</feature>
<dbReference type="eggNOG" id="COG1566">
    <property type="taxonomic scope" value="Bacteria"/>
</dbReference>
<dbReference type="InterPro" id="IPR050739">
    <property type="entry name" value="MFP"/>
</dbReference>
<gene>
    <name evidence="5" type="ORF">DesU5LDRAFT_0195</name>
</gene>
<dbReference type="HOGENOM" id="CLU_018816_15_1_7"/>
<keyword evidence="2" id="KW-1133">Transmembrane helix</keyword>